<dbReference type="SUPFAM" id="SSF53335">
    <property type="entry name" value="S-adenosyl-L-methionine-dependent methyltransferases"/>
    <property type="match status" value="1"/>
</dbReference>
<reference evidence="2" key="1">
    <citation type="journal article" date="2014" name="Front. Microbiol.">
        <title>High frequency of phylogenetically diverse reductive dehalogenase-homologous genes in deep subseafloor sedimentary metagenomes.</title>
        <authorList>
            <person name="Kawai M."/>
            <person name="Futagami T."/>
            <person name="Toyoda A."/>
            <person name="Takaki Y."/>
            <person name="Nishi S."/>
            <person name="Hori S."/>
            <person name="Arai W."/>
            <person name="Tsubouchi T."/>
            <person name="Morono Y."/>
            <person name="Uchiyama I."/>
            <person name="Ito T."/>
            <person name="Fujiyama A."/>
            <person name="Inagaki F."/>
            <person name="Takami H."/>
        </authorList>
    </citation>
    <scope>NUCLEOTIDE SEQUENCE</scope>
    <source>
        <strain evidence="2">Expedition CK06-06</strain>
    </source>
</reference>
<dbReference type="Pfam" id="PF13649">
    <property type="entry name" value="Methyltransf_25"/>
    <property type="match status" value="1"/>
</dbReference>
<dbReference type="PROSITE" id="PS51257">
    <property type="entry name" value="PROKAR_LIPOPROTEIN"/>
    <property type="match status" value="1"/>
</dbReference>
<dbReference type="Gene3D" id="3.40.50.150">
    <property type="entry name" value="Vaccinia Virus protein VP39"/>
    <property type="match status" value="1"/>
</dbReference>
<dbReference type="InterPro" id="IPR041698">
    <property type="entry name" value="Methyltransf_25"/>
</dbReference>
<evidence type="ECO:0000259" key="1">
    <source>
        <dbReference type="Pfam" id="PF13649"/>
    </source>
</evidence>
<evidence type="ECO:0000313" key="2">
    <source>
        <dbReference type="EMBL" id="GAF76621.1"/>
    </source>
</evidence>
<dbReference type="EMBL" id="BARS01006987">
    <property type="protein sequence ID" value="GAF76621.1"/>
    <property type="molecule type" value="Genomic_DNA"/>
</dbReference>
<gene>
    <name evidence="2" type="ORF">S01H1_13533</name>
</gene>
<proteinExistence type="predicted"/>
<feature type="domain" description="Methyltransferase" evidence="1">
    <location>
        <begin position="54"/>
        <end position="146"/>
    </location>
</feature>
<name>X0SNA8_9ZZZZ</name>
<dbReference type="SUPFAM" id="SSF50998">
    <property type="entry name" value="Quinoprotein alcohol dehydrogenase-like"/>
    <property type="match status" value="1"/>
</dbReference>
<accession>X0SNA8</accession>
<protein>
    <recommendedName>
        <fullName evidence="1">Methyltransferase domain-containing protein</fullName>
    </recommendedName>
</protein>
<feature type="non-terminal residue" evidence="2">
    <location>
        <position position="287"/>
    </location>
</feature>
<dbReference type="InterPro" id="IPR011047">
    <property type="entry name" value="Quinoprotein_ADH-like_sf"/>
</dbReference>
<organism evidence="2">
    <name type="scientific">marine sediment metagenome</name>
    <dbReference type="NCBI Taxonomy" id="412755"/>
    <lineage>
        <taxon>unclassified sequences</taxon>
        <taxon>metagenomes</taxon>
        <taxon>ecological metagenomes</taxon>
    </lineage>
</organism>
<dbReference type="AlphaFoldDB" id="X0SNA8"/>
<sequence>MTVRTKINWLSATVVLVLGLVVVSCITNAKQRFSSERKQAAQILNASGIKGGLIVHIGCGDGRLTAALRANDSYIVHGLDTDAQNVKSAREYISALGGLKLYGKLSVDQLRGNRLPYIDNLVNLIVSEDLGKIPPNEVMRVLAPNGVAYIKKGDTWMKTVKPRPKEIDEWTHYLHDASGNAVAADLVVGPPRRLQWVGSPRWARHHDHMASMSALVSTGGRIFYIFDEGPTASIQLPPKWFLIARDAFNGAVLWKRPIASWYTHLWPLKSGHAQLPRRLVAIGDTVY</sequence>
<dbReference type="InterPro" id="IPR029063">
    <property type="entry name" value="SAM-dependent_MTases_sf"/>
</dbReference>
<comment type="caution">
    <text evidence="2">The sequence shown here is derived from an EMBL/GenBank/DDBJ whole genome shotgun (WGS) entry which is preliminary data.</text>
</comment>